<keyword evidence="3 7" id="KW-0813">Transport</keyword>
<comment type="caution">
    <text evidence="8">The sequence shown here is derived from an EMBL/GenBank/DDBJ whole genome shotgun (WGS) entry which is preliminary data.</text>
</comment>
<evidence type="ECO:0000256" key="7">
    <source>
        <dbReference type="RuleBase" id="RU368015"/>
    </source>
</evidence>
<dbReference type="PANTHER" id="PTHR31376:SF3">
    <property type="entry name" value="PURINE PERMEASE 4-RELATED"/>
    <property type="match status" value="1"/>
</dbReference>
<evidence type="ECO:0000256" key="2">
    <source>
        <dbReference type="ARBA" id="ARBA00006213"/>
    </source>
</evidence>
<dbReference type="InterPro" id="IPR030182">
    <property type="entry name" value="PUP_plant"/>
</dbReference>
<feature type="transmembrane region" description="Helical" evidence="7">
    <location>
        <begin position="68"/>
        <end position="87"/>
    </location>
</feature>
<gene>
    <name evidence="8" type="ORF">IFM89_007087</name>
</gene>
<feature type="transmembrane region" description="Helical" evidence="7">
    <location>
        <begin position="194"/>
        <end position="219"/>
    </location>
</feature>
<dbReference type="OrthoDB" id="683622at2759"/>
<evidence type="ECO:0000256" key="3">
    <source>
        <dbReference type="ARBA" id="ARBA00022448"/>
    </source>
</evidence>
<dbReference type="PANTHER" id="PTHR31376">
    <property type="entry name" value="OS09G0467300 PROTEIN-RELATED"/>
    <property type="match status" value="1"/>
</dbReference>
<dbReference type="EMBL" id="JADFTS010000008">
    <property type="protein sequence ID" value="KAF9591757.1"/>
    <property type="molecule type" value="Genomic_DNA"/>
</dbReference>
<organism evidence="8 9">
    <name type="scientific">Coptis chinensis</name>
    <dbReference type="NCBI Taxonomy" id="261450"/>
    <lineage>
        <taxon>Eukaryota</taxon>
        <taxon>Viridiplantae</taxon>
        <taxon>Streptophyta</taxon>
        <taxon>Embryophyta</taxon>
        <taxon>Tracheophyta</taxon>
        <taxon>Spermatophyta</taxon>
        <taxon>Magnoliopsida</taxon>
        <taxon>Ranunculales</taxon>
        <taxon>Ranunculaceae</taxon>
        <taxon>Coptidoideae</taxon>
        <taxon>Coptis</taxon>
    </lineage>
</organism>
<feature type="transmembrane region" description="Helical" evidence="7">
    <location>
        <begin position="138"/>
        <end position="155"/>
    </location>
</feature>
<keyword evidence="9" id="KW-1185">Reference proteome</keyword>
<proteinExistence type="inferred from homology"/>
<feature type="transmembrane region" description="Helical" evidence="7">
    <location>
        <begin position="269"/>
        <end position="295"/>
    </location>
</feature>
<comment type="subcellular location">
    <subcellularLocation>
        <location evidence="1 7">Membrane</location>
        <topology evidence="1 7">Multi-pass membrane protein</topology>
    </subcellularLocation>
</comment>
<feature type="transmembrane region" description="Helical" evidence="7">
    <location>
        <begin position="107"/>
        <end position="126"/>
    </location>
</feature>
<feature type="transmembrane region" description="Helical" evidence="7">
    <location>
        <begin position="30"/>
        <end position="56"/>
    </location>
</feature>
<keyword evidence="6 7" id="KW-0472">Membrane</keyword>
<evidence type="ECO:0000313" key="8">
    <source>
        <dbReference type="EMBL" id="KAF9591757.1"/>
    </source>
</evidence>
<name>A0A835LGM4_9MAGN</name>
<evidence type="ECO:0000313" key="9">
    <source>
        <dbReference type="Proteomes" id="UP000631114"/>
    </source>
</evidence>
<dbReference type="GO" id="GO:0005345">
    <property type="term" value="F:purine nucleobase transmembrane transporter activity"/>
    <property type="evidence" value="ECO:0007669"/>
    <property type="project" value="UniProtKB-UniRule"/>
</dbReference>
<dbReference type="AlphaFoldDB" id="A0A835LGM4"/>
<evidence type="ECO:0000256" key="4">
    <source>
        <dbReference type="ARBA" id="ARBA00022692"/>
    </source>
</evidence>
<dbReference type="Proteomes" id="UP000631114">
    <property type="component" value="Unassembled WGS sequence"/>
</dbReference>
<dbReference type="Pfam" id="PF16913">
    <property type="entry name" value="PUNUT"/>
    <property type="match status" value="1"/>
</dbReference>
<comment type="similarity">
    <text evidence="2 7">Belongs to the purine permeases (TC 2.A.7.14) family.</text>
</comment>
<dbReference type="SUPFAM" id="SSF103481">
    <property type="entry name" value="Multidrug resistance efflux transporter EmrE"/>
    <property type="match status" value="1"/>
</dbReference>
<dbReference type="GO" id="GO:0015211">
    <property type="term" value="F:purine nucleoside transmembrane transporter activity"/>
    <property type="evidence" value="ECO:0007669"/>
    <property type="project" value="UniProtKB-UniRule"/>
</dbReference>
<evidence type="ECO:0000256" key="1">
    <source>
        <dbReference type="ARBA" id="ARBA00004141"/>
    </source>
</evidence>
<feature type="transmembrane region" description="Helical" evidence="7">
    <location>
        <begin position="302"/>
        <end position="321"/>
    </location>
</feature>
<evidence type="ECO:0000256" key="6">
    <source>
        <dbReference type="ARBA" id="ARBA00023136"/>
    </source>
</evidence>
<evidence type="ECO:0000256" key="5">
    <source>
        <dbReference type="ARBA" id="ARBA00022989"/>
    </source>
</evidence>
<accession>A0A835LGM4</accession>
<feature type="transmembrane region" description="Helical" evidence="7">
    <location>
        <begin position="162"/>
        <end position="182"/>
    </location>
</feature>
<reference evidence="8 9" key="1">
    <citation type="submission" date="2020-10" db="EMBL/GenBank/DDBJ databases">
        <title>The Coptis chinensis genome and diversification of protoberbering-type alkaloids.</title>
        <authorList>
            <person name="Wang B."/>
            <person name="Shu S."/>
            <person name="Song C."/>
            <person name="Liu Y."/>
        </authorList>
    </citation>
    <scope>NUCLEOTIDE SEQUENCE [LARGE SCALE GENOMIC DNA]</scope>
    <source>
        <strain evidence="8">HL-2020</strain>
        <tissue evidence="8">Leaf</tissue>
    </source>
</reference>
<keyword evidence="5 7" id="KW-1133">Transmembrane helix</keyword>
<dbReference type="InterPro" id="IPR037185">
    <property type="entry name" value="EmrE-like"/>
</dbReference>
<protein>
    <recommendedName>
        <fullName evidence="7">Probable purine permease</fullName>
    </recommendedName>
</protein>
<sequence>MEKSENFPCFSLMSNNNPINNVKKPTDVRYWVVLIITYIGLFVGSIASSLLSRFYFVHGGSSRWVSTWVQSAGFPVLLIPIYIPYFFNKSKQNPMPKPFSLFTKQLLLISISIGLIVGFSNFLFSWGTSYLPVSTESLLLSTQLAFNLILSVILVKQRVTFFNLTAVVLITLSSILLALGSSHDRPKGTSQGQYFMGFFAILGAGLIFAIYLPLVEIAYKKIHSYEMVMEMQLVMQTAAQVIAIVGMATDGGYEDMVTESKAKFDRGRVAYGLTIGFTLITWQMSFMGTAGLVYLTKSLTGGVCMTALLPMNVFGGVLAFGDKFGGNKAISTLLCIWGFCSYVYGEYIKTKEEKEDLMKRNVEMADMKEDEHTLCNVA</sequence>
<comment type="caution">
    <text evidence="7">Lacks conserved residue(s) required for the propagation of feature annotation.</text>
</comment>
<dbReference type="GO" id="GO:0016020">
    <property type="term" value="C:membrane"/>
    <property type="evidence" value="ECO:0007669"/>
    <property type="project" value="UniProtKB-SubCell"/>
</dbReference>
<keyword evidence="4 7" id="KW-0812">Transmembrane</keyword>